<proteinExistence type="predicted"/>
<organism evidence="2 3">
    <name type="scientific">Dillenia turbinata</name>
    <dbReference type="NCBI Taxonomy" id="194707"/>
    <lineage>
        <taxon>Eukaryota</taxon>
        <taxon>Viridiplantae</taxon>
        <taxon>Streptophyta</taxon>
        <taxon>Embryophyta</taxon>
        <taxon>Tracheophyta</taxon>
        <taxon>Spermatophyta</taxon>
        <taxon>Magnoliopsida</taxon>
        <taxon>eudicotyledons</taxon>
        <taxon>Gunneridae</taxon>
        <taxon>Pentapetalae</taxon>
        <taxon>Dilleniales</taxon>
        <taxon>Dilleniaceae</taxon>
        <taxon>Dillenia</taxon>
    </lineage>
</organism>
<accession>A0AAN8WKL2</accession>
<keyword evidence="1" id="KW-0175">Coiled coil</keyword>
<evidence type="ECO:0000313" key="2">
    <source>
        <dbReference type="EMBL" id="KAK6947892.1"/>
    </source>
</evidence>
<keyword evidence="3" id="KW-1185">Reference proteome</keyword>
<evidence type="ECO:0000313" key="3">
    <source>
        <dbReference type="Proteomes" id="UP001370490"/>
    </source>
</evidence>
<dbReference type="EMBL" id="JBAMMX010000001">
    <property type="protein sequence ID" value="KAK6947892.1"/>
    <property type="molecule type" value="Genomic_DNA"/>
</dbReference>
<name>A0AAN8WKL2_9MAGN</name>
<feature type="coiled-coil region" evidence="1">
    <location>
        <begin position="68"/>
        <end position="102"/>
    </location>
</feature>
<dbReference type="PANTHER" id="PTHR34380:SF1">
    <property type="entry name" value="OS01G0221300 PROTEIN"/>
    <property type="match status" value="1"/>
</dbReference>
<dbReference type="AlphaFoldDB" id="A0AAN8WKL2"/>
<evidence type="ECO:0000256" key="1">
    <source>
        <dbReference type="SAM" id="Coils"/>
    </source>
</evidence>
<sequence length="394" mass="44074">MSSSRVGFWELGELKKDEESRSVADLISSLKTSFRSTHFEKISQILTRRTEKLKQENLRAESMWKGMVADRELRMLKAEDEVRVLRERIKTLEEGEKEVKEREGKLEKRERILKQTMEAMRRKYLEFSVRVNRVEEASLKLGFRKQKNGESEPQGTKERETAVNCNGKTQVEVGCVGGEAKGQGSGGSTPVCIITIVDSDDEMPDLTIPTNVPVSSTPKRVLNEGTSNEDVQQALPDPSHKIGFMDFSSHKRKRASQSLPMKRGDGVDNMVVNEREKTPPRSLINWSQRNSSVSRCSTHVASASNAFEELLTLQRENAAAVRSLEGNAKRIEGYLDLDEVVNSYLNGSSSSDSDLDSDTTQRCSKFSKICEEINSYLNGVSSSDSDSSDSSSEL</sequence>
<reference evidence="2 3" key="1">
    <citation type="submission" date="2023-12" db="EMBL/GenBank/DDBJ databases">
        <title>A high-quality genome assembly for Dillenia turbinata (Dilleniales).</title>
        <authorList>
            <person name="Chanderbali A."/>
        </authorList>
    </citation>
    <scope>NUCLEOTIDE SEQUENCE [LARGE SCALE GENOMIC DNA]</scope>
    <source>
        <strain evidence="2">LSX21</strain>
        <tissue evidence="2">Leaf</tissue>
    </source>
</reference>
<protein>
    <submittedName>
        <fullName evidence="2">Uncharacterized protein</fullName>
    </submittedName>
</protein>
<gene>
    <name evidence="2" type="ORF">RJ641_001365</name>
</gene>
<dbReference type="PANTHER" id="PTHR34380">
    <property type="entry name" value="BNAA03G12380D PROTEIN"/>
    <property type="match status" value="1"/>
</dbReference>
<dbReference type="Proteomes" id="UP001370490">
    <property type="component" value="Unassembled WGS sequence"/>
</dbReference>
<comment type="caution">
    <text evidence="2">The sequence shown here is derived from an EMBL/GenBank/DDBJ whole genome shotgun (WGS) entry which is preliminary data.</text>
</comment>